<evidence type="ECO:0000313" key="3">
    <source>
        <dbReference type="Proteomes" id="UP000005990"/>
    </source>
</evidence>
<accession>E4KPZ6</accession>
<dbReference type="EMBL" id="AENN01000015">
    <property type="protein sequence ID" value="EFR31327.1"/>
    <property type="molecule type" value="Genomic_DNA"/>
</dbReference>
<protein>
    <submittedName>
        <fullName evidence="2">Uncharacterized protein</fullName>
    </submittedName>
</protein>
<dbReference type="STRING" id="908337.HMPREF9257_1635"/>
<keyword evidence="1" id="KW-0175">Coiled coil</keyword>
<evidence type="ECO:0000313" key="2">
    <source>
        <dbReference type="EMBL" id="EFR31327.1"/>
    </source>
</evidence>
<organism evidence="2 3">
    <name type="scientific">Eremococcus coleocola ACS-139-V-Col8</name>
    <dbReference type="NCBI Taxonomy" id="908337"/>
    <lineage>
        <taxon>Bacteria</taxon>
        <taxon>Bacillati</taxon>
        <taxon>Bacillota</taxon>
        <taxon>Bacilli</taxon>
        <taxon>Lactobacillales</taxon>
        <taxon>Aerococcaceae</taxon>
        <taxon>Eremococcus</taxon>
    </lineage>
</organism>
<name>E4KPZ6_9LACT</name>
<keyword evidence="3" id="KW-1185">Reference proteome</keyword>
<proteinExistence type="predicted"/>
<evidence type="ECO:0000256" key="1">
    <source>
        <dbReference type="SAM" id="Coils"/>
    </source>
</evidence>
<comment type="caution">
    <text evidence="2">The sequence shown here is derived from an EMBL/GenBank/DDBJ whole genome shotgun (WGS) entry which is preliminary data.</text>
</comment>
<dbReference type="AlphaFoldDB" id="E4KPZ6"/>
<reference evidence="2 3" key="1">
    <citation type="submission" date="2010-10" db="EMBL/GenBank/DDBJ databases">
        <authorList>
            <person name="Durkin A.S."/>
            <person name="Madupu R."/>
            <person name="Torralba M."/>
            <person name="Gillis M."/>
            <person name="Methe B."/>
            <person name="Sutton G."/>
            <person name="Nelson K.E."/>
        </authorList>
    </citation>
    <scope>NUCLEOTIDE SEQUENCE [LARGE SCALE GENOMIC DNA]</scope>
    <source>
        <strain evidence="2 3">ACS-139-V-Col8</strain>
    </source>
</reference>
<gene>
    <name evidence="2" type="ORF">HMPREF9257_1635</name>
</gene>
<sequence length="161" mass="19064">MLEKVNDNTSMLEAKQKELNSMKYQLTIAKEEEDSHRVFELRQSIKSLEQELSEEEDLSYIDLGKYRNDLVNTDEVREVMSKAQQEHADNIIKAQSIEQQLNAELKRLKEIKNKIDLYLGRLGYIYDSGSDFKVTQYMYNEMKEDPRHSKMRRVAILPKQQ</sequence>
<feature type="coiled-coil region" evidence="1">
    <location>
        <begin position="12"/>
        <end position="58"/>
    </location>
</feature>
<dbReference type="Proteomes" id="UP000005990">
    <property type="component" value="Unassembled WGS sequence"/>
</dbReference>